<evidence type="ECO:0000256" key="6">
    <source>
        <dbReference type="ARBA" id="ARBA00023033"/>
    </source>
</evidence>
<dbReference type="PROSITE" id="PS00086">
    <property type="entry name" value="CYTOCHROME_P450"/>
    <property type="match status" value="1"/>
</dbReference>
<keyword evidence="6 7" id="KW-0503">Monooxygenase</keyword>
<evidence type="ECO:0000256" key="3">
    <source>
        <dbReference type="ARBA" id="ARBA00022723"/>
    </source>
</evidence>
<dbReference type="PANTHER" id="PTHR46696:SF1">
    <property type="entry name" value="CYTOCHROME P450 YJIB-RELATED"/>
    <property type="match status" value="1"/>
</dbReference>
<dbReference type="Proteomes" id="UP000050164">
    <property type="component" value="Unassembled WGS sequence"/>
</dbReference>
<keyword evidence="5 7" id="KW-0408">Iron</keyword>
<evidence type="ECO:0000313" key="8">
    <source>
        <dbReference type="EMBL" id="CKT57274.1"/>
    </source>
</evidence>
<dbReference type="Pfam" id="PF00067">
    <property type="entry name" value="p450"/>
    <property type="match status" value="1"/>
</dbReference>
<evidence type="ECO:0000256" key="4">
    <source>
        <dbReference type="ARBA" id="ARBA00023002"/>
    </source>
</evidence>
<dbReference type="InterPro" id="IPR002397">
    <property type="entry name" value="Cyt_P450_B"/>
</dbReference>
<dbReference type="EMBL" id="CNFT01001737">
    <property type="protein sequence ID" value="CKT57274.1"/>
    <property type="molecule type" value="Genomic_DNA"/>
</dbReference>
<evidence type="ECO:0000256" key="2">
    <source>
        <dbReference type="ARBA" id="ARBA00022617"/>
    </source>
</evidence>
<dbReference type="GO" id="GO:0020037">
    <property type="term" value="F:heme binding"/>
    <property type="evidence" value="ECO:0007669"/>
    <property type="project" value="InterPro"/>
</dbReference>
<keyword evidence="2 7" id="KW-0349">Heme</keyword>
<dbReference type="EC" id="1.14.-.-" evidence="8"/>
<dbReference type="GO" id="GO:0016705">
    <property type="term" value="F:oxidoreductase activity, acting on paired donors, with incorporation or reduction of molecular oxygen"/>
    <property type="evidence" value="ECO:0007669"/>
    <property type="project" value="InterPro"/>
</dbReference>
<dbReference type="InterPro" id="IPR017972">
    <property type="entry name" value="Cyt_P450_CS"/>
</dbReference>
<sequence>MLVRKGELVLVLLEGANFDPEHFPNPGSIELDRPNPTSHLAFGRGQHFCPGSALGRRHAQIGIEALLKKMPGVDLAVPIDQLVWRTRFQRRIPERLPVLW</sequence>
<reference evidence="8 9" key="1">
    <citation type="submission" date="2015-03" db="EMBL/GenBank/DDBJ databases">
        <authorList>
            <consortium name="Pathogen Informatics"/>
        </authorList>
    </citation>
    <scope>NUCLEOTIDE SEQUENCE [LARGE SCALE GENOMIC DNA]</scope>
    <source>
        <strain evidence="8 9">Bir 185</strain>
    </source>
</reference>
<dbReference type="InterPro" id="IPR036396">
    <property type="entry name" value="Cyt_P450_sf"/>
</dbReference>
<organism evidence="8 9">
    <name type="scientific">Mycobacterium tuberculosis</name>
    <dbReference type="NCBI Taxonomy" id="1773"/>
    <lineage>
        <taxon>Bacteria</taxon>
        <taxon>Bacillati</taxon>
        <taxon>Actinomycetota</taxon>
        <taxon>Actinomycetes</taxon>
        <taxon>Mycobacteriales</taxon>
        <taxon>Mycobacteriaceae</taxon>
        <taxon>Mycobacterium</taxon>
        <taxon>Mycobacterium tuberculosis complex</taxon>
    </lineage>
</organism>
<accession>A0A655AQK3</accession>
<keyword evidence="4 7" id="KW-0560">Oxidoreductase</keyword>
<dbReference type="PANTHER" id="PTHR46696">
    <property type="entry name" value="P450, PUTATIVE (EUROFUNG)-RELATED"/>
    <property type="match status" value="1"/>
</dbReference>
<dbReference type="PRINTS" id="PR00359">
    <property type="entry name" value="BP450"/>
</dbReference>
<protein>
    <submittedName>
        <fullName evidence="8">Cytochrome P450 121 CYP121</fullName>
        <ecNumber evidence="8">1.14.-.-</ecNumber>
    </submittedName>
</protein>
<name>A0A655AQK3_MYCTX</name>
<comment type="similarity">
    <text evidence="1 7">Belongs to the cytochrome P450 family.</text>
</comment>
<proteinExistence type="inferred from homology"/>
<evidence type="ECO:0000256" key="1">
    <source>
        <dbReference type="ARBA" id="ARBA00010617"/>
    </source>
</evidence>
<dbReference type="AlphaFoldDB" id="A0A655AQK3"/>
<dbReference type="GO" id="GO:0005506">
    <property type="term" value="F:iron ion binding"/>
    <property type="evidence" value="ECO:0007669"/>
    <property type="project" value="InterPro"/>
</dbReference>
<evidence type="ECO:0000256" key="5">
    <source>
        <dbReference type="ARBA" id="ARBA00023004"/>
    </source>
</evidence>
<dbReference type="GO" id="GO:0004497">
    <property type="term" value="F:monooxygenase activity"/>
    <property type="evidence" value="ECO:0007669"/>
    <property type="project" value="UniProtKB-KW"/>
</dbReference>
<evidence type="ECO:0000313" key="9">
    <source>
        <dbReference type="Proteomes" id="UP000050164"/>
    </source>
</evidence>
<dbReference type="InterPro" id="IPR001128">
    <property type="entry name" value="Cyt_P450"/>
</dbReference>
<keyword evidence="3 7" id="KW-0479">Metal-binding</keyword>
<dbReference type="Gene3D" id="1.10.630.10">
    <property type="entry name" value="Cytochrome P450"/>
    <property type="match status" value="1"/>
</dbReference>
<evidence type="ECO:0000256" key="7">
    <source>
        <dbReference type="RuleBase" id="RU000461"/>
    </source>
</evidence>
<dbReference type="SUPFAM" id="SSF48264">
    <property type="entry name" value="Cytochrome P450"/>
    <property type="match status" value="1"/>
</dbReference>
<gene>
    <name evidence="8" type="primary">cyp121_2</name>
    <name evidence="8" type="ORF">ERS027659_04594</name>
</gene>